<dbReference type="EMBL" id="KI546166">
    <property type="protein sequence ID" value="EST42201.1"/>
    <property type="molecule type" value="Genomic_DNA"/>
</dbReference>
<dbReference type="Proteomes" id="UP000018208">
    <property type="component" value="Unassembled WGS sequence"/>
</dbReference>
<gene>
    <name evidence="1" type="ORF">SS50377_18503</name>
    <name evidence="2" type="ORF">SS50377_22307</name>
</gene>
<name>V6LEV1_9EUKA</name>
<reference evidence="1 2" key="1">
    <citation type="journal article" date="2014" name="PLoS Genet.">
        <title>The Genome of Spironucleus salmonicida Highlights a Fish Pathogen Adapted to Fluctuating Environments.</title>
        <authorList>
            <person name="Xu F."/>
            <person name="Jerlstrom-Hultqvist J."/>
            <person name="Einarsson E."/>
            <person name="Astvaldsson A."/>
            <person name="Svard S.G."/>
            <person name="Andersson J.O."/>
        </authorList>
    </citation>
    <scope>NUCLEOTIDE SEQUENCE</scope>
    <source>
        <strain evidence="2">ATCC 50377</strain>
    </source>
</reference>
<organism evidence="1">
    <name type="scientific">Spironucleus salmonicida</name>
    <dbReference type="NCBI Taxonomy" id="348837"/>
    <lineage>
        <taxon>Eukaryota</taxon>
        <taxon>Metamonada</taxon>
        <taxon>Diplomonadida</taxon>
        <taxon>Hexamitidae</taxon>
        <taxon>Hexamitinae</taxon>
        <taxon>Spironucleus</taxon>
    </lineage>
</organism>
<proteinExistence type="predicted"/>
<dbReference type="EMBL" id="AUWU02000003">
    <property type="protein sequence ID" value="KAH0574692.1"/>
    <property type="molecule type" value="Genomic_DNA"/>
</dbReference>
<keyword evidence="3" id="KW-1185">Reference proteome</keyword>
<accession>V6LEV1</accession>
<protein>
    <submittedName>
        <fullName evidence="1">Uncharacterized protein</fullName>
    </submittedName>
</protein>
<reference evidence="2" key="2">
    <citation type="submission" date="2020-12" db="EMBL/GenBank/DDBJ databases">
        <title>New Spironucleus salmonicida genome in near-complete chromosomes.</title>
        <authorList>
            <person name="Xu F."/>
            <person name="Kurt Z."/>
            <person name="Jimenez-Gonzalez A."/>
            <person name="Astvaldsson A."/>
            <person name="Andersson J.O."/>
            <person name="Svard S.G."/>
        </authorList>
    </citation>
    <scope>NUCLEOTIDE SEQUENCE</scope>
    <source>
        <strain evidence="2">ATCC 50377</strain>
    </source>
</reference>
<dbReference type="VEuPathDB" id="GiardiaDB:SS50377_22307"/>
<sequence>MLTFRKLSINHSYPSCNNIMVTQESIHKINELIFNFNVDIFIQICNTYDQEFSAYVDLFLSFNSQKILSQILMQPQIQIFRCLHESFRTFTTFQQQSFAQGIDDIIMQTLQLTKIPEIRERCIKILGNFAIDDSQYAAKLFMEINFSQFFTLHRPATFLITQILKNCQLNLISEDSIMIQMPQFYDFFIQVLQFDYSTYTINRIISGLGQFLQRIQLLDFNIKLPPPAFFTFLNQIIESTVYSNQIDEICTIFNYYHIYELQFLIILKNDISKHFLGLGFVLYVQNLPSEFGRFAEDFLDILCTLSKRKDIYSDSAFAQLFEMLEDVGQIQFYYEQIRNKVKDGSHVEQIVHDINDLF</sequence>
<evidence type="ECO:0000313" key="1">
    <source>
        <dbReference type="EMBL" id="EST42201.1"/>
    </source>
</evidence>
<evidence type="ECO:0000313" key="2">
    <source>
        <dbReference type="EMBL" id="KAH0574692.1"/>
    </source>
</evidence>
<dbReference type="SUPFAM" id="SSF48371">
    <property type="entry name" value="ARM repeat"/>
    <property type="match status" value="1"/>
</dbReference>
<dbReference type="AlphaFoldDB" id="V6LEV1"/>
<dbReference type="InterPro" id="IPR016024">
    <property type="entry name" value="ARM-type_fold"/>
</dbReference>
<evidence type="ECO:0000313" key="3">
    <source>
        <dbReference type="Proteomes" id="UP000018208"/>
    </source>
</evidence>